<evidence type="ECO:0000256" key="2">
    <source>
        <dbReference type="SAM" id="SignalP"/>
    </source>
</evidence>
<keyword evidence="2" id="KW-0732">Signal</keyword>
<dbReference type="PANTHER" id="PTHR34587:SF2">
    <property type="entry name" value="G-PROTEIN COUPLED RECEPTORS FAMILY 1 PROFILE DOMAIN-CONTAINING PROTEIN"/>
    <property type="match status" value="1"/>
</dbReference>
<dbReference type="InterPro" id="IPR053216">
    <property type="entry name" value="Appressorial_penetr-assoc"/>
</dbReference>
<evidence type="ECO:0000313" key="3">
    <source>
        <dbReference type="EMBL" id="KAL1880981.1"/>
    </source>
</evidence>
<evidence type="ECO:0000313" key="4">
    <source>
        <dbReference type="Proteomes" id="UP001583193"/>
    </source>
</evidence>
<feature type="compositionally biased region" description="Polar residues" evidence="1">
    <location>
        <begin position="304"/>
        <end position="316"/>
    </location>
</feature>
<protein>
    <submittedName>
        <fullName evidence="3">Uncharacterized protein</fullName>
    </submittedName>
</protein>
<keyword evidence="4" id="KW-1185">Reference proteome</keyword>
<sequence>MIPSVLLFCLLGSAGLIEGAAMNPYSYKYDSPLEKRAESTCLSKKAIQTASSFTGQESGAEAGQADSATDDANFINFCSGQTLTNGQQKKGGSCNGIVMGKIPSADNMISAMITNPQPGDKVSAGDTFNISVQTTNLKAGSFTNAQSTYYSAPQDLDSSGNIIGHCHVTVQEIGSLTSTTPPDPSKFAFFKGINDDGNGKGLLSATVTGGLPAGVYRVCTMISSSNHQPVLMPVAQRGAQDDCTKFEVVSSGSSSSSSSSSSNNNSGSNSSNNNSNSNNSGSSSNSNAKVTVQSGSLGGAPPTIQDSGNPNRPFSVNGNTFVNSAAAVQRACDIQFNQCADAANAGKLGGKTVNDCQNQKNSCRAA</sequence>
<comment type="caution">
    <text evidence="3">The sequence shown here is derived from an EMBL/GenBank/DDBJ whole genome shotgun (WGS) entry which is preliminary data.</text>
</comment>
<gene>
    <name evidence="3" type="ORF">Plec18167_003521</name>
</gene>
<proteinExistence type="predicted"/>
<feature type="chain" id="PRO_5045324739" evidence="2">
    <location>
        <begin position="20"/>
        <end position="366"/>
    </location>
</feature>
<evidence type="ECO:0000256" key="1">
    <source>
        <dbReference type="SAM" id="MobiDB-lite"/>
    </source>
</evidence>
<reference evidence="3 4" key="1">
    <citation type="journal article" date="2024" name="IMA Fungus">
        <title>IMA Genome - F19 : A genome assembly and annotation guide to empower mycologists, including annotated draft genome sequences of Ceratocystis pirilliformis, Diaporthe australafricana, Fusarium ophioides, Paecilomyces lecythidis, and Sporothrix stenoceras.</title>
        <authorList>
            <person name="Aylward J."/>
            <person name="Wilson A.M."/>
            <person name="Visagie C.M."/>
            <person name="Spraker J."/>
            <person name="Barnes I."/>
            <person name="Buitendag C."/>
            <person name="Ceriani C."/>
            <person name="Del Mar Angel L."/>
            <person name="du Plessis D."/>
            <person name="Fuchs T."/>
            <person name="Gasser K."/>
            <person name="Kramer D."/>
            <person name="Li W."/>
            <person name="Munsamy K."/>
            <person name="Piso A."/>
            <person name="Price J.L."/>
            <person name="Sonnekus B."/>
            <person name="Thomas C."/>
            <person name="van der Nest A."/>
            <person name="van Dijk A."/>
            <person name="van Heerden A."/>
            <person name="van Vuuren N."/>
            <person name="Yilmaz N."/>
            <person name="Duong T.A."/>
            <person name="van der Merwe N.A."/>
            <person name="Wingfield M.J."/>
            <person name="Wingfield B.D."/>
        </authorList>
    </citation>
    <scope>NUCLEOTIDE SEQUENCE [LARGE SCALE GENOMIC DNA]</scope>
    <source>
        <strain evidence="3 4">CMW 18167</strain>
    </source>
</reference>
<dbReference type="Proteomes" id="UP001583193">
    <property type="component" value="Unassembled WGS sequence"/>
</dbReference>
<accession>A0ABR3XYA1</accession>
<feature type="compositionally biased region" description="Low complexity" evidence="1">
    <location>
        <begin position="250"/>
        <end position="287"/>
    </location>
</feature>
<name>A0ABR3XYA1_9EURO</name>
<feature type="signal peptide" evidence="2">
    <location>
        <begin position="1"/>
        <end position="19"/>
    </location>
</feature>
<feature type="region of interest" description="Disordered" evidence="1">
    <location>
        <begin position="246"/>
        <end position="316"/>
    </location>
</feature>
<dbReference type="EMBL" id="JAVDPF010000008">
    <property type="protein sequence ID" value="KAL1880981.1"/>
    <property type="molecule type" value="Genomic_DNA"/>
</dbReference>
<dbReference type="PANTHER" id="PTHR34587">
    <property type="entry name" value="VWFA DOMAIN-CONTAINING PROTEIN"/>
    <property type="match status" value="1"/>
</dbReference>
<organism evidence="3 4">
    <name type="scientific">Paecilomyces lecythidis</name>
    <dbReference type="NCBI Taxonomy" id="3004212"/>
    <lineage>
        <taxon>Eukaryota</taxon>
        <taxon>Fungi</taxon>
        <taxon>Dikarya</taxon>
        <taxon>Ascomycota</taxon>
        <taxon>Pezizomycotina</taxon>
        <taxon>Eurotiomycetes</taxon>
        <taxon>Eurotiomycetidae</taxon>
        <taxon>Eurotiales</taxon>
        <taxon>Thermoascaceae</taxon>
        <taxon>Paecilomyces</taxon>
    </lineage>
</organism>